<feature type="compositionally biased region" description="Low complexity" evidence="6">
    <location>
        <begin position="229"/>
        <end position="256"/>
    </location>
</feature>
<evidence type="ECO:0000313" key="10">
    <source>
        <dbReference type="WBParaSite" id="ASIM_0001202601-mRNA-1"/>
    </source>
</evidence>
<sequence length="401" mass="44053">MFIQPLQDKRVVVGQDVALDCQVEGHPEPVVKWLKDDHIVTQCPDYEISEDGVKHRLFIPNVQASDSGRFTIQAMNAAGVKMSSCTLIVAPAPTPIPGVKSIAESPAPPQTPVGPSAPVFLKELKHQPLKPGDQVVLEARVVGNPTPQVECAKTEYDPHTGICILCIPQMFADDIGKYTCKATNTNGVGESSAHKGHFFQLLPRDQYEKWFHDEQSQITQERKRTMLAQSQQVQQRRSSNNSLSQRQQGSLRSQGSIPMRQPQRVATTNNGSSDLDSFADIQWLLSESETESELVAALDNRHLGSAPIIRTPLRGLRLTEGTDAVLQCNIVGSPKPRIEWRKNGIAMSPTGPPRIAMTYKGSLAVLKISMVLPEDSGEYTVLAENTFGRVGSFLEPFVKSI</sequence>
<accession>A0A0M3JUZ5</accession>
<dbReference type="FunFam" id="2.60.40.10:FF:000032">
    <property type="entry name" value="palladin isoform X1"/>
    <property type="match status" value="1"/>
</dbReference>
<reference evidence="8 9" key="2">
    <citation type="submission" date="2018-11" db="EMBL/GenBank/DDBJ databases">
        <authorList>
            <consortium name="Pathogen Informatics"/>
        </authorList>
    </citation>
    <scope>NUCLEOTIDE SEQUENCE [LARGE SCALE GENOMIC DNA]</scope>
</reference>
<evidence type="ECO:0000256" key="2">
    <source>
        <dbReference type="ARBA" id="ARBA00022490"/>
    </source>
</evidence>
<dbReference type="SMART" id="SM00408">
    <property type="entry name" value="IGc2"/>
    <property type="match status" value="3"/>
</dbReference>
<evidence type="ECO:0000256" key="3">
    <source>
        <dbReference type="ARBA" id="ARBA00022737"/>
    </source>
</evidence>
<dbReference type="InterPro" id="IPR013098">
    <property type="entry name" value="Ig_I-set"/>
</dbReference>
<keyword evidence="4" id="KW-1015">Disulfide bond</keyword>
<proteinExistence type="predicted"/>
<dbReference type="SMART" id="SM00409">
    <property type="entry name" value="IG"/>
    <property type="match status" value="3"/>
</dbReference>
<feature type="compositionally biased region" description="Basic and acidic residues" evidence="6">
    <location>
        <begin position="214"/>
        <end position="224"/>
    </location>
</feature>
<feature type="compositionally biased region" description="Polar residues" evidence="6">
    <location>
        <begin position="264"/>
        <end position="273"/>
    </location>
</feature>
<feature type="domain" description="Ig-like" evidence="7">
    <location>
        <begin position="1"/>
        <end position="83"/>
    </location>
</feature>
<keyword evidence="3" id="KW-0677">Repeat</keyword>
<gene>
    <name evidence="8" type="ORF">ASIM_LOCUS11492</name>
</gene>
<protein>
    <submittedName>
        <fullName evidence="10">Immunoglobulin I-set domain protein</fullName>
    </submittedName>
</protein>
<dbReference type="PROSITE" id="PS50835">
    <property type="entry name" value="IG_LIKE"/>
    <property type="match status" value="2"/>
</dbReference>
<evidence type="ECO:0000256" key="5">
    <source>
        <dbReference type="ARBA" id="ARBA00023319"/>
    </source>
</evidence>
<organism evidence="10">
    <name type="scientific">Anisakis simplex</name>
    <name type="common">Herring worm</name>
    <dbReference type="NCBI Taxonomy" id="6269"/>
    <lineage>
        <taxon>Eukaryota</taxon>
        <taxon>Metazoa</taxon>
        <taxon>Ecdysozoa</taxon>
        <taxon>Nematoda</taxon>
        <taxon>Chromadorea</taxon>
        <taxon>Rhabditida</taxon>
        <taxon>Spirurina</taxon>
        <taxon>Ascaridomorpha</taxon>
        <taxon>Ascaridoidea</taxon>
        <taxon>Anisakidae</taxon>
        <taxon>Anisakis</taxon>
        <taxon>Anisakis simplex complex</taxon>
    </lineage>
</organism>
<dbReference type="Pfam" id="PF07679">
    <property type="entry name" value="I-set"/>
    <property type="match status" value="3"/>
</dbReference>
<dbReference type="InterPro" id="IPR013783">
    <property type="entry name" value="Ig-like_fold"/>
</dbReference>
<dbReference type="EMBL" id="UYRR01031075">
    <property type="protein sequence ID" value="VDK45180.1"/>
    <property type="molecule type" value="Genomic_DNA"/>
</dbReference>
<dbReference type="GO" id="GO:0004672">
    <property type="term" value="F:protein kinase activity"/>
    <property type="evidence" value="ECO:0007669"/>
    <property type="project" value="TreeGrafter"/>
</dbReference>
<evidence type="ECO:0000313" key="9">
    <source>
        <dbReference type="Proteomes" id="UP000267096"/>
    </source>
</evidence>
<dbReference type="InterPro" id="IPR036179">
    <property type="entry name" value="Ig-like_dom_sf"/>
</dbReference>
<dbReference type="Proteomes" id="UP000267096">
    <property type="component" value="Unassembled WGS sequence"/>
</dbReference>
<keyword evidence="9" id="KW-1185">Reference proteome</keyword>
<keyword evidence="2" id="KW-0963">Cytoplasm</keyword>
<evidence type="ECO:0000259" key="7">
    <source>
        <dbReference type="PROSITE" id="PS50835"/>
    </source>
</evidence>
<dbReference type="SUPFAM" id="SSF48726">
    <property type="entry name" value="Immunoglobulin"/>
    <property type="match status" value="3"/>
</dbReference>
<dbReference type="FunFam" id="2.60.40.10:FF:000425">
    <property type="entry name" value="Myosin light chain kinase"/>
    <property type="match status" value="1"/>
</dbReference>
<evidence type="ECO:0000313" key="8">
    <source>
        <dbReference type="EMBL" id="VDK45180.1"/>
    </source>
</evidence>
<evidence type="ECO:0000256" key="4">
    <source>
        <dbReference type="ARBA" id="ARBA00023157"/>
    </source>
</evidence>
<reference evidence="10" key="1">
    <citation type="submission" date="2017-02" db="UniProtKB">
        <authorList>
            <consortium name="WormBaseParasite"/>
        </authorList>
    </citation>
    <scope>IDENTIFICATION</scope>
</reference>
<dbReference type="Gene3D" id="2.60.40.10">
    <property type="entry name" value="Immunoglobulins"/>
    <property type="match status" value="3"/>
</dbReference>
<dbReference type="InterPro" id="IPR003599">
    <property type="entry name" value="Ig_sub"/>
</dbReference>
<comment type="subcellular location">
    <subcellularLocation>
        <location evidence="1">Cytoplasm</location>
    </subcellularLocation>
</comment>
<dbReference type="PANTHER" id="PTHR47633">
    <property type="entry name" value="IMMUNOGLOBULIN"/>
    <property type="match status" value="1"/>
</dbReference>
<name>A0A0M3JUZ5_ANISI</name>
<keyword evidence="5" id="KW-0393">Immunoglobulin domain</keyword>
<dbReference type="GO" id="GO:0031672">
    <property type="term" value="C:A band"/>
    <property type="evidence" value="ECO:0007669"/>
    <property type="project" value="UniProtKB-ARBA"/>
</dbReference>
<evidence type="ECO:0000256" key="1">
    <source>
        <dbReference type="ARBA" id="ARBA00004496"/>
    </source>
</evidence>
<dbReference type="PANTHER" id="PTHR47633:SF16">
    <property type="entry name" value="CAVP-TARGET PROTEIN-LIKE"/>
    <property type="match status" value="1"/>
</dbReference>
<feature type="domain" description="Ig-like" evidence="7">
    <location>
        <begin position="307"/>
        <end position="399"/>
    </location>
</feature>
<evidence type="ECO:0000256" key="6">
    <source>
        <dbReference type="SAM" id="MobiDB-lite"/>
    </source>
</evidence>
<dbReference type="InterPro" id="IPR007110">
    <property type="entry name" value="Ig-like_dom"/>
</dbReference>
<dbReference type="WBParaSite" id="ASIM_0001202601-mRNA-1">
    <property type="protein sequence ID" value="ASIM_0001202601-mRNA-1"/>
    <property type="gene ID" value="ASIM_0001202601"/>
</dbReference>
<dbReference type="GO" id="GO:0019899">
    <property type="term" value="F:enzyme binding"/>
    <property type="evidence" value="ECO:0007669"/>
    <property type="project" value="UniProtKB-ARBA"/>
</dbReference>
<dbReference type="AlphaFoldDB" id="A0A0M3JUZ5"/>
<dbReference type="OrthoDB" id="5969272at2759"/>
<feature type="region of interest" description="Disordered" evidence="6">
    <location>
        <begin position="214"/>
        <end position="273"/>
    </location>
</feature>
<dbReference type="InterPro" id="IPR003598">
    <property type="entry name" value="Ig_sub2"/>
</dbReference>